<dbReference type="OrthoDB" id="9765532at2"/>
<dbReference type="Proteomes" id="UP000410984">
    <property type="component" value="Unassembled WGS sequence"/>
</dbReference>
<organism evidence="2 3">
    <name type="scientific">Methylobacterium symbioticum</name>
    <dbReference type="NCBI Taxonomy" id="2584084"/>
    <lineage>
        <taxon>Bacteria</taxon>
        <taxon>Pseudomonadati</taxon>
        <taxon>Pseudomonadota</taxon>
        <taxon>Alphaproteobacteria</taxon>
        <taxon>Hyphomicrobiales</taxon>
        <taxon>Methylobacteriaceae</taxon>
        <taxon>Methylobacterium</taxon>
    </lineage>
</organism>
<evidence type="ECO:0000313" key="3">
    <source>
        <dbReference type="Proteomes" id="UP000410984"/>
    </source>
</evidence>
<dbReference type="EMBL" id="CABFPH010000105">
    <property type="protein sequence ID" value="VUD74147.1"/>
    <property type="molecule type" value="Genomic_DNA"/>
</dbReference>
<gene>
    <name evidence="2" type="ORF">MET9862_04775</name>
</gene>
<feature type="transmembrane region" description="Helical" evidence="1">
    <location>
        <begin position="425"/>
        <end position="445"/>
    </location>
</feature>
<feature type="transmembrane region" description="Helical" evidence="1">
    <location>
        <begin position="184"/>
        <end position="203"/>
    </location>
</feature>
<reference evidence="2 3" key="1">
    <citation type="submission" date="2019-06" db="EMBL/GenBank/DDBJ databases">
        <authorList>
            <person name="Rodrigo-Torres L."/>
            <person name="Arahal R. D."/>
            <person name="Lucena T."/>
        </authorList>
    </citation>
    <scope>NUCLEOTIDE SEQUENCE [LARGE SCALE GENOMIC DNA]</scope>
    <source>
        <strain evidence="2 3">SB0023/3</strain>
    </source>
</reference>
<keyword evidence="1" id="KW-1133">Transmembrane helix</keyword>
<accession>A0A509EIE7</accession>
<keyword evidence="3" id="KW-1185">Reference proteome</keyword>
<feature type="transmembrane region" description="Helical" evidence="1">
    <location>
        <begin position="300"/>
        <end position="324"/>
    </location>
</feature>
<keyword evidence="1" id="KW-0472">Membrane</keyword>
<feature type="transmembrane region" description="Helical" evidence="1">
    <location>
        <begin position="7"/>
        <end position="27"/>
    </location>
</feature>
<dbReference type="Pfam" id="PF16980">
    <property type="entry name" value="CitMHS_2"/>
    <property type="match status" value="1"/>
</dbReference>
<feature type="transmembrane region" description="Helical" evidence="1">
    <location>
        <begin position="107"/>
        <end position="133"/>
    </location>
</feature>
<dbReference type="RefSeq" id="WP_142585355.1">
    <property type="nucleotide sequence ID" value="NZ_CABFPH010000105.1"/>
</dbReference>
<name>A0A509EIE7_9HYPH</name>
<feature type="transmembrane region" description="Helical" evidence="1">
    <location>
        <begin position="145"/>
        <end position="164"/>
    </location>
</feature>
<proteinExistence type="predicted"/>
<feature type="transmembrane region" description="Helical" evidence="1">
    <location>
        <begin position="72"/>
        <end position="95"/>
    </location>
</feature>
<protein>
    <recommendedName>
        <fullName evidence="4">Sodium:proton antiporter</fullName>
    </recommendedName>
</protein>
<feature type="transmembrane region" description="Helical" evidence="1">
    <location>
        <begin position="380"/>
        <end position="400"/>
    </location>
</feature>
<sequence>MSHLDGTALGLAWTLPFAGLLLSIALLPLLAPRFWEHRFGLVAALWAAAFLVPCALRFGAGVTAAEVWHTAALEYLPFIILVFALFVVAGGIRITGDLVGTPGTNTAILGLGSLAASVLGTTGAAMLLVRPLIRANAGRARNAHVFVFFIFLVANIGGSLTPLGDPPLFLGFLRGVDFLWTARALAAPMALALALLLALFYAIDRWHWRLETLPRTGGARRIRIEGLHNGLYLAGIVAAVLVSGLWRPGIAVPVGLGVAVPLQSLLRDAILLGIGLASVRTTAPGIRLENAFTWMPIREVAILFAGIFVTIVPALAILRAGHAGALSGLLALVTRPDGTPIDAAYFWLTGLLSSVLDNAPTYLIFFDLAGGDPATLMGPLARTLTAISAGAGFMGANSYIGNAPNFMVKAICEEAGIRMPSFFGYMLWSACILLPLFGLLTLIFFA</sequence>
<evidence type="ECO:0008006" key="4">
    <source>
        <dbReference type="Google" id="ProtNLM"/>
    </source>
</evidence>
<evidence type="ECO:0000313" key="2">
    <source>
        <dbReference type="EMBL" id="VUD74147.1"/>
    </source>
</evidence>
<keyword evidence="1" id="KW-0812">Transmembrane</keyword>
<feature type="transmembrane region" description="Helical" evidence="1">
    <location>
        <begin position="39"/>
        <end position="60"/>
    </location>
</feature>
<feature type="transmembrane region" description="Helical" evidence="1">
    <location>
        <begin position="344"/>
        <end position="368"/>
    </location>
</feature>
<feature type="transmembrane region" description="Helical" evidence="1">
    <location>
        <begin position="224"/>
        <end position="246"/>
    </location>
</feature>
<evidence type="ECO:0000256" key="1">
    <source>
        <dbReference type="SAM" id="Phobius"/>
    </source>
</evidence>
<dbReference type="InterPro" id="IPR031566">
    <property type="entry name" value="CitMHS_2"/>
</dbReference>
<dbReference type="AlphaFoldDB" id="A0A509EIE7"/>